<evidence type="ECO:0000256" key="8">
    <source>
        <dbReference type="ARBA" id="ARBA00023170"/>
    </source>
</evidence>
<dbReference type="PRINTS" id="PR00245">
    <property type="entry name" value="OLFACTORYR"/>
</dbReference>
<keyword evidence="3 10" id="KW-0812">Transmembrane</keyword>
<evidence type="ECO:0000256" key="6">
    <source>
        <dbReference type="ARBA" id="ARBA00023040"/>
    </source>
</evidence>
<organism evidence="12">
    <name type="scientific">Gopherus polyphemus</name>
    <name type="common">Gopher tortoise</name>
    <name type="synonym">Testudo polyphemus</name>
    <dbReference type="NCBI Taxonomy" id="38773"/>
    <lineage>
        <taxon>Eukaryota</taxon>
        <taxon>Metazoa</taxon>
        <taxon>Chordata</taxon>
        <taxon>Craniata</taxon>
        <taxon>Vertebrata</taxon>
        <taxon>Euteleostomi</taxon>
        <taxon>Archelosauria</taxon>
        <taxon>Testudinata</taxon>
        <taxon>Testudines</taxon>
        <taxon>Cryptodira</taxon>
        <taxon>Durocryptodira</taxon>
        <taxon>Testudinoidea</taxon>
        <taxon>Testudinidae</taxon>
        <taxon>Gopherus</taxon>
    </lineage>
</organism>
<dbReference type="EMBL" id="AY686292">
    <property type="protein sequence ID" value="AAT95057.1"/>
    <property type="molecule type" value="Genomic_DNA"/>
</dbReference>
<protein>
    <submittedName>
        <fullName evidence="12">Olfactory receptor 4</fullName>
    </submittedName>
</protein>
<evidence type="ECO:0000256" key="5">
    <source>
        <dbReference type="ARBA" id="ARBA00022989"/>
    </source>
</evidence>
<dbReference type="GO" id="GO:0005886">
    <property type="term" value="C:plasma membrane"/>
    <property type="evidence" value="ECO:0007669"/>
    <property type="project" value="UniProtKB-SubCell"/>
</dbReference>
<keyword evidence="7 10" id="KW-0472">Membrane</keyword>
<feature type="non-terminal residue" evidence="12">
    <location>
        <position position="185"/>
    </location>
</feature>
<dbReference type="PANTHER" id="PTHR26454:SF31">
    <property type="entry name" value="OLFACTORY RECEPTOR 214"/>
    <property type="match status" value="1"/>
</dbReference>
<evidence type="ECO:0000259" key="11">
    <source>
        <dbReference type="PROSITE" id="PS50262"/>
    </source>
</evidence>
<keyword evidence="8 12" id="KW-0675">Receptor</keyword>
<dbReference type="PROSITE" id="PS50262">
    <property type="entry name" value="G_PROTEIN_RECEP_F1_2"/>
    <property type="match status" value="1"/>
</dbReference>
<feature type="transmembrane region" description="Helical" evidence="10">
    <location>
        <begin position="85"/>
        <end position="105"/>
    </location>
</feature>
<evidence type="ECO:0000256" key="4">
    <source>
        <dbReference type="ARBA" id="ARBA00022725"/>
    </source>
</evidence>
<dbReference type="Gene3D" id="1.20.1070.10">
    <property type="entry name" value="Rhodopsin 7-helix transmembrane proteins"/>
    <property type="match status" value="1"/>
</dbReference>
<feature type="transmembrane region" description="Helical" evidence="10">
    <location>
        <begin position="139"/>
        <end position="161"/>
    </location>
</feature>
<dbReference type="SUPFAM" id="SSF81321">
    <property type="entry name" value="Family A G protein-coupled receptor-like"/>
    <property type="match status" value="1"/>
</dbReference>
<evidence type="ECO:0000313" key="12">
    <source>
        <dbReference type="EMBL" id="AAT95057.1"/>
    </source>
</evidence>
<evidence type="ECO:0000256" key="10">
    <source>
        <dbReference type="SAM" id="Phobius"/>
    </source>
</evidence>
<name>Q68JW2_GOPPO</name>
<dbReference type="PANTHER" id="PTHR26454">
    <property type="entry name" value="OLFACTORY RECEPTOR"/>
    <property type="match status" value="1"/>
</dbReference>
<dbReference type="InterPro" id="IPR017452">
    <property type="entry name" value="GPCR_Rhodpsn_7TM"/>
</dbReference>
<keyword evidence="2" id="KW-1003">Cell membrane</keyword>
<keyword evidence="4" id="KW-0552">Olfaction</keyword>
<evidence type="ECO:0000256" key="3">
    <source>
        <dbReference type="ARBA" id="ARBA00022692"/>
    </source>
</evidence>
<keyword evidence="5 10" id="KW-1133">Transmembrane helix</keyword>
<accession>Q68JW2</accession>
<feature type="non-terminal residue" evidence="12">
    <location>
        <position position="1"/>
    </location>
</feature>
<evidence type="ECO:0000256" key="7">
    <source>
        <dbReference type="ARBA" id="ARBA00023136"/>
    </source>
</evidence>
<dbReference type="AlphaFoldDB" id="Q68JW2"/>
<sequence>PMYFFLGTCPAWRSATPPPSCPCMLDSFLSGERTISSGSHNYIYLVLWQPQNGLFYLWCPMYHYLAICKPLHSAELMNGKFCFQYNGWVISTSGFISVAIIIFMLSQLTCCGPNEIDHFFCDLNPIMKMSCSDTHWLEISAVIHASIFTFPPFILTIASYVHIISTILKKSSPEAQQIKKAFSTC</sequence>
<keyword evidence="6" id="KW-0297">G-protein coupled receptor</keyword>
<keyword evidence="9" id="KW-0807">Transducer</keyword>
<dbReference type="GO" id="GO:0004930">
    <property type="term" value="F:G protein-coupled receptor activity"/>
    <property type="evidence" value="ECO:0007669"/>
    <property type="project" value="UniProtKB-KW"/>
</dbReference>
<dbReference type="Pfam" id="PF13853">
    <property type="entry name" value="7tm_4"/>
    <property type="match status" value="1"/>
</dbReference>
<evidence type="ECO:0000256" key="2">
    <source>
        <dbReference type="ARBA" id="ARBA00022475"/>
    </source>
</evidence>
<evidence type="ECO:0000256" key="1">
    <source>
        <dbReference type="ARBA" id="ARBA00004651"/>
    </source>
</evidence>
<reference evidence="12" key="1">
    <citation type="submission" date="2004-07" db="EMBL/GenBank/DDBJ databases">
        <title>Molecular analysis of olfaction in turtles.</title>
        <authorList>
            <person name="Vieyra M.L."/>
            <person name="Vogt R.G."/>
        </authorList>
    </citation>
    <scope>NUCLEOTIDE SEQUENCE</scope>
</reference>
<keyword evidence="4" id="KW-0716">Sensory transduction</keyword>
<evidence type="ECO:0000256" key="9">
    <source>
        <dbReference type="ARBA" id="ARBA00023224"/>
    </source>
</evidence>
<dbReference type="InterPro" id="IPR047132">
    <property type="entry name" value="Olfact_rcpt_6C-like"/>
</dbReference>
<proteinExistence type="predicted"/>
<feature type="domain" description="G-protein coupled receptors family 1 profile" evidence="11">
    <location>
        <begin position="64"/>
        <end position="185"/>
    </location>
</feature>
<dbReference type="InterPro" id="IPR000725">
    <property type="entry name" value="Olfact_rcpt"/>
</dbReference>
<comment type="subcellular location">
    <subcellularLocation>
        <location evidence="1">Cell membrane</location>
        <topology evidence="1">Multi-pass membrane protein</topology>
    </subcellularLocation>
</comment>
<dbReference type="GO" id="GO:0004984">
    <property type="term" value="F:olfactory receptor activity"/>
    <property type="evidence" value="ECO:0007669"/>
    <property type="project" value="InterPro"/>
</dbReference>